<gene>
    <name evidence="9" type="ORF">FQP89_17145</name>
</gene>
<comment type="similarity">
    <text evidence="1">Belongs to the isochorismatase family.</text>
</comment>
<dbReference type="Pfam" id="PF00857">
    <property type="entry name" value="Isochorismatase"/>
    <property type="match status" value="1"/>
</dbReference>
<evidence type="ECO:0000256" key="2">
    <source>
        <dbReference type="ARBA" id="ARBA00022642"/>
    </source>
</evidence>
<evidence type="ECO:0000256" key="3">
    <source>
        <dbReference type="ARBA" id="ARBA00022723"/>
    </source>
</evidence>
<dbReference type="CDD" id="cd01011">
    <property type="entry name" value="nicotinamidase"/>
    <property type="match status" value="1"/>
</dbReference>
<dbReference type="PANTHER" id="PTHR11080">
    <property type="entry name" value="PYRAZINAMIDASE/NICOTINAMIDASE"/>
    <property type="match status" value="1"/>
</dbReference>
<reference evidence="9 10" key="1">
    <citation type="submission" date="2019-07" db="EMBL/GenBank/DDBJ databases">
        <title>Diversity of Bacteria from Kongsfjorden, Arctic.</title>
        <authorList>
            <person name="Yu Y."/>
        </authorList>
    </citation>
    <scope>NUCLEOTIDE SEQUENCE [LARGE SCALE GENOMIC DNA]</scope>
    <source>
        <strain evidence="9 10">SM1922</strain>
    </source>
</reference>
<evidence type="ECO:0000256" key="4">
    <source>
        <dbReference type="ARBA" id="ARBA00022801"/>
    </source>
</evidence>
<proteinExistence type="inferred from homology"/>
<dbReference type="SUPFAM" id="SSF52499">
    <property type="entry name" value="Isochorismatase-like hydrolases"/>
    <property type="match status" value="1"/>
</dbReference>
<dbReference type="GO" id="GO:0046872">
    <property type="term" value="F:metal ion binding"/>
    <property type="evidence" value="ECO:0007669"/>
    <property type="project" value="UniProtKB-KW"/>
</dbReference>
<keyword evidence="4" id="KW-0378">Hydrolase</keyword>
<dbReference type="Gene3D" id="3.40.50.850">
    <property type="entry name" value="Isochorismatase-like"/>
    <property type="match status" value="1"/>
</dbReference>
<dbReference type="PANTHER" id="PTHR11080:SF2">
    <property type="entry name" value="LD05707P"/>
    <property type="match status" value="1"/>
</dbReference>
<dbReference type="InterPro" id="IPR052347">
    <property type="entry name" value="Isochorismatase_Nicotinamidase"/>
</dbReference>
<evidence type="ECO:0000259" key="8">
    <source>
        <dbReference type="Pfam" id="PF00857"/>
    </source>
</evidence>
<protein>
    <recommendedName>
        <fullName evidence="6">nicotinamidase</fullName>
        <ecNumber evidence="6">3.5.1.19</ecNumber>
    </recommendedName>
    <alternativeName>
        <fullName evidence="7">Nicotinamide deamidase</fullName>
    </alternativeName>
</protein>
<evidence type="ECO:0000256" key="6">
    <source>
        <dbReference type="ARBA" id="ARBA00039017"/>
    </source>
</evidence>
<dbReference type="Proteomes" id="UP000317288">
    <property type="component" value="Unassembled WGS sequence"/>
</dbReference>
<dbReference type="EMBL" id="VNFE01000005">
    <property type="protein sequence ID" value="TVU88765.1"/>
    <property type="molecule type" value="Genomic_DNA"/>
</dbReference>
<dbReference type="AlphaFoldDB" id="A0A558J541"/>
<comment type="caution">
    <text evidence="9">The sequence shown here is derived from an EMBL/GenBank/DDBJ whole genome shotgun (WGS) entry which is preliminary data.</text>
</comment>
<evidence type="ECO:0000313" key="9">
    <source>
        <dbReference type="EMBL" id="TVU88765.1"/>
    </source>
</evidence>
<comment type="pathway">
    <text evidence="5">Cofactor biosynthesis; nicotinate biosynthesis; nicotinate from nicotinamide: step 1/1.</text>
</comment>
<dbReference type="GO" id="GO:0008936">
    <property type="term" value="F:nicotinamidase activity"/>
    <property type="evidence" value="ECO:0007669"/>
    <property type="project" value="UniProtKB-EC"/>
</dbReference>
<dbReference type="EC" id="3.5.1.19" evidence="6"/>
<dbReference type="InterPro" id="IPR000868">
    <property type="entry name" value="Isochorismatase-like_dom"/>
</dbReference>
<evidence type="ECO:0000256" key="7">
    <source>
        <dbReference type="ARBA" id="ARBA00043224"/>
    </source>
</evidence>
<evidence type="ECO:0000256" key="1">
    <source>
        <dbReference type="ARBA" id="ARBA00006336"/>
    </source>
</evidence>
<name>A0A558J541_9GAMM</name>
<organism evidence="9 10">
    <name type="scientific">Vreelandella titanicae</name>
    <dbReference type="NCBI Taxonomy" id="664683"/>
    <lineage>
        <taxon>Bacteria</taxon>
        <taxon>Pseudomonadati</taxon>
        <taxon>Pseudomonadota</taxon>
        <taxon>Gammaproteobacteria</taxon>
        <taxon>Oceanospirillales</taxon>
        <taxon>Halomonadaceae</taxon>
        <taxon>Vreelandella</taxon>
    </lineage>
</organism>
<keyword evidence="2" id="KW-0662">Pyridine nucleotide biosynthesis</keyword>
<evidence type="ECO:0000313" key="10">
    <source>
        <dbReference type="Proteomes" id="UP000317288"/>
    </source>
</evidence>
<dbReference type="RefSeq" id="WP_144813536.1">
    <property type="nucleotide sequence ID" value="NZ_VNFE01000005.1"/>
</dbReference>
<keyword evidence="3" id="KW-0479">Metal-binding</keyword>
<evidence type="ECO:0000256" key="5">
    <source>
        <dbReference type="ARBA" id="ARBA00037900"/>
    </source>
</evidence>
<sequence length="190" mass="20181">MRAAETLCSQDAVIAVDVQNDFCPGGALGIDGGDAVVPVLNDWLEKAAQQGALAVVSRDWHPVDHCSFESQGGPWPPHCLQDTEGAAFHPDLQLPPNTVRVSKGTAFDRDAYSAFDGTGLQGFLESRGIKRVWIGGLACDICVKATVLDACKFGFETHLIADATRAVNPEQLGAVMDEMREAGAIIEDSA</sequence>
<feature type="domain" description="Isochorismatase-like" evidence="8">
    <location>
        <begin position="12"/>
        <end position="189"/>
    </location>
</feature>
<accession>A0A558J541</accession>
<dbReference type="GO" id="GO:0019363">
    <property type="term" value="P:pyridine nucleotide biosynthetic process"/>
    <property type="evidence" value="ECO:0007669"/>
    <property type="project" value="UniProtKB-KW"/>
</dbReference>
<dbReference type="InterPro" id="IPR036380">
    <property type="entry name" value="Isochorismatase-like_sf"/>
</dbReference>